<evidence type="ECO:0000313" key="1">
    <source>
        <dbReference type="EMBL" id="KXZ42149.1"/>
    </source>
</evidence>
<gene>
    <name evidence="1" type="ORF">GPECTOR_195g329</name>
</gene>
<name>A0A150FX22_GONPE</name>
<dbReference type="Proteomes" id="UP000075714">
    <property type="component" value="Unassembled WGS sequence"/>
</dbReference>
<dbReference type="EMBL" id="LSYV01000194">
    <property type="protein sequence ID" value="KXZ42149.1"/>
    <property type="molecule type" value="Genomic_DNA"/>
</dbReference>
<proteinExistence type="predicted"/>
<dbReference type="AlphaFoldDB" id="A0A150FX22"/>
<protein>
    <submittedName>
        <fullName evidence="1">Uncharacterized protein</fullName>
    </submittedName>
</protein>
<organism evidence="1 2">
    <name type="scientific">Gonium pectorale</name>
    <name type="common">Green alga</name>
    <dbReference type="NCBI Taxonomy" id="33097"/>
    <lineage>
        <taxon>Eukaryota</taxon>
        <taxon>Viridiplantae</taxon>
        <taxon>Chlorophyta</taxon>
        <taxon>core chlorophytes</taxon>
        <taxon>Chlorophyceae</taxon>
        <taxon>CS clade</taxon>
        <taxon>Chlamydomonadales</taxon>
        <taxon>Volvocaceae</taxon>
        <taxon>Gonium</taxon>
    </lineage>
</organism>
<accession>A0A150FX22</accession>
<evidence type="ECO:0000313" key="2">
    <source>
        <dbReference type="Proteomes" id="UP000075714"/>
    </source>
</evidence>
<sequence length="58" mass="6635">MHPSRFMLIPEIKFMAARFRARTLAQLQTALGSTLGDKKCQLKPAQRARYHGFRCAVD</sequence>
<keyword evidence="2" id="KW-1185">Reference proteome</keyword>
<reference evidence="2" key="1">
    <citation type="journal article" date="2016" name="Nat. Commun.">
        <title>The Gonium pectorale genome demonstrates co-option of cell cycle regulation during the evolution of multicellularity.</title>
        <authorList>
            <person name="Hanschen E.R."/>
            <person name="Marriage T.N."/>
            <person name="Ferris P.J."/>
            <person name="Hamaji T."/>
            <person name="Toyoda A."/>
            <person name="Fujiyama A."/>
            <person name="Neme R."/>
            <person name="Noguchi H."/>
            <person name="Minakuchi Y."/>
            <person name="Suzuki M."/>
            <person name="Kawai-Toyooka H."/>
            <person name="Smith D.R."/>
            <person name="Sparks H."/>
            <person name="Anderson J."/>
            <person name="Bakaric R."/>
            <person name="Luria V."/>
            <person name="Karger A."/>
            <person name="Kirschner M.W."/>
            <person name="Durand P.M."/>
            <person name="Michod R.E."/>
            <person name="Nozaki H."/>
            <person name="Olson B.J."/>
        </authorList>
    </citation>
    <scope>NUCLEOTIDE SEQUENCE [LARGE SCALE GENOMIC DNA]</scope>
    <source>
        <strain evidence="2">NIES-2863</strain>
    </source>
</reference>
<comment type="caution">
    <text evidence="1">The sequence shown here is derived from an EMBL/GenBank/DDBJ whole genome shotgun (WGS) entry which is preliminary data.</text>
</comment>